<dbReference type="InterPro" id="IPR017946">
    <property type="entry name" value="PLC-like_Pdiesterase_TIM-brl"/>
</dbReference>
<gene>
    <name evidence="1" type="ORF">QQ020_29890</name>
</gene>
<dbReference type="SUPFAM" id="SSF51695">
    <property type="entry name" value="PLC-like phosphodiesterases"/>
    <property type="match status" value="1"/>
</dbReference>
<dbReference type="EMBL" id="JAUJEB010000008">
    <property type="protein sequence ID" value="MDN5216317.1"/>
    <property type="molecule type" value="Genomic_DNA"/>
</dbReference>
<proteinExistence type="predicted"/>
<dbReference type="InterPro" id="IPR032075">
    <property type="entry name" value="PI-PLC-C1"/>
</dbReference>
<dbReference type="Pfam" id="PF16670">
    <property type="entry name" value="PI-PLC-C1"/>
    <property type="match status" value="1"/>
</dbReference>
<sequence length="360" mass="41609">MKKIISGIFIFLSVLLFLACSRQMNETPKLNHIQIIGSHNSYKQAIQPELWEQLYDKDSSRAMALQYEHIDLTSQLELGLRSLEIDIFHDPKGGRYKKPLGNYLLRDRGVDPLPFDEKNELDKPGLKVFHVQDIDFRSHRLLFRNALLEIKQWSDQNEEHLPIIITLNAKDSPVDLPDFVKPLPFSKTALDSIDLEIRSVFNHEDLITPDFVRGEFQQLEEAILKRGWPDLSVVSGRLMFVLDERGDKLLRYIEDHPALKHRVMFTNSQENTPEAAFRIVNDPVKDLAYIKTLVAKGYMVRTRADAGTFEARNNDYTRFEKAMESGAQVISSDYYLPSKLFKSDFKVSFEGAIYEKVITK</sequence>
<comment type="caution">
    <text evidence="1">The sequence shown here is derived from an EMBL/GenBank/DDBJ whole genome shotgun (WGS) entry which is preliminary data.</text>
</comment>
<dbReference type="PROSITE" id="PS51257">
    <property type="entry name" value="PROKAR_LIPOPROTEIN"/>
    <property type="match status" value="1"/>
</dbReference>
<dbReference type="RefSeq" id="WP_346761655.1">
    <property type="nucleotide sequence ID" value="NZ_JAUJEB010000008.1"/>
</dbReference>
<keyword evidence="2" id="KW-1185">Reference proteome</keyword>
<reference evidence="1" key="1">
    <citation type="submission" date="2023-06" db="EMBL/GenBank/DDBJ databases">
        <title>Genomic of Agaribacillus aureum.</title>
        <authorList>
            <person name="Wang G."/>
        </authorList>
    </citation>
    <scope>NUCLEOTIDE SEQUENCE</scope>
    <source>
        <strain evidence="1">BMA12</strain>
    </source>
</reference>
<dbReference type="CDD" id="cd08589">
    <property type="entry name" value="PI-PLCc_SaPLC1_like"/>
    <property type="match status" value="1"/>
</dbReference>
<evidence type="ECO:0000313" key="1">
    <source>
        <dbReference type="EMBL" id="MDN5216317.1"/>
    </source>
</evidence>
<dbReference type="Gene3D" id="3.20.20.190">
    <property type="entry name" value="Phosphatidylinositol (PI) phosphodiesterase"/>
    <property type="match status" value="1"/>
</dbReference>
<dbReference type="Proteomes" id="UP001172083">
    <property type="component" value="Unassembled WGS sequence"/>
</dbReference>
<dbReference type="PROSITE" id="PS50007">
    <property type="entry name" value="PIPLC_X_DOMAIN"/>
    <property type="match status" value="1"/>
</dbReference>
<accession>A0ABT8LHB4</accession>
<name>A0ABT8LHB4_9BACT</name>
<protein>
    <submittedName>
        <fullName evidence="1">Phosphatidylinositol-specific phospholipase C1-like protein</fullName>
    </submittedName>
</protein>
<evidence type="ECO:0000313" key="2">
    <source>
        <dbReference type="Proteomes" id="UP001172083"/>
    </source>
</evidence>
<organism evidence="1 2">
    <name type="scientific">Agaribacillus aureus</name>
    <dbReference type="NCBI Taxonomy" id="3051825"/>
    <lineage>
        <taxon>Bacteria</taxon>
        <taxon>Pseudomonadati</taxon>
        <taxon>Bacteroidota</taxon>
        <taxon>Cytophagia</taxon>
        <taxon>Cytophagales</taxon>
        <taxon>Splendidivirgaceae</taxon>
        <taxon>Agaribacillus</taxon>
    </lineage>
</organism>